<keyword evidence="2" id="KW-1185">Reference proteome</keyword>
<sequence length="107" mass="13211">MKESNFTLEESLLITQLYQYCLEKKKLVFPVDQGKYFFHDFYHCPFQKENEIDDDENDILNYYHHVRTGFKQKERVKNEKMFELIENSVCPLFLFIIKRIYFKTKCF</sequence>
<dbReference type="EMBL" id="MLAK01001030">
    <property type="protein sequence ID" value="OHS98959.1"/>
    <property type="molecule type" value="Genomic_DNA"/>
</dbReference>
<dbReference type="VEuPathDB" id="TrichDB:TRFO_34689"/>
<reference evidence="1" key="1">
    <citation type="submission" date="2016-10" db="EMBL/GenBank/DDBJ databases">
        <authorList>
            <person name="Benchimol M."/>
            <person name="Almeida L.G."/>
            <person name="Vasconcelos A.T."/>
            <person name="Perreira-Neves A."/>
            <person name="Rosa I.A."/>
            <person name="Tasca T."/>
            <person name="Bogo M.R."/>
            <person name="de Souza W."/>
        </authorList>
    </citation>
    <scope>NUCLEOTIDE SEQUENCE [LARGE SCALE GENOMIC DNA]</scope>
    <source>
        <strain evidence="1">K</strain>
    </source>
</reference>
<name>A0A1J4JKN1_9EUKA</name>
<gene>
    <name evidence="1" type="ORF">TRFO_34689</name>
</gene>
<evidence type="ECO:0000313" key="2">
    <source>
        <dbReference type="Proteomes" id="UP000179807"/>
    </source>
</evidence>
<protein>
    <submittedName>
        <fullName evidence="1">Uncharacterized protein</fullName>
    </submittedName>
</protein>
<evidence type="ECO:0000313" key="1">
    <source>
        <dbReference type="EMBL" id="OHS98959.1"/>
    </source>
</evidence>
<accession>A0A1J4JKN1</accession>
<organism evidence="1 2">
    <name type="scientific">Tritrichomonas foetus</name>
    <dbReference type="NCBI Taxonomy" id="1144522"/>
    <lineage>
        <taxon>Eukaryota</taxon>
        <taxon>Metamonada</taxon>
        <taxon>Parabasalia</taxon>
        <taxon>Tritrichomonadida</taxon>
        <taxon>Tritrichomonadidae</taxon>
        <taxon>Tritrichomonas</taxon>
    </lineage>
</organism>
<dbReference type="RefSeq" id="XP_068352096.1">
    <property type="nucleotide sequence ID" value="XM_068509806.1"/>
</dbReference>
<dbReference type="GeneID" id="94844510"/>
<dbReference type="AlphaFoldDB" id="A0A1J4JKN1"/>
<proteinExistence type="predicted"/>
<comment type="caution">
    <text evidence="1">The sequence shown here is derived from an EMBL/GenBank/DDBJ whole genome shotgun (WGS) entry which is preliminary data.</text>
</comment>
<dbReference type="Proteomes" id="UP000179807">
    <property type="component" value="Unassembled WGS sequence"/>
</dbReference>